<name>A0AAD9V6G8_ACRCE</name>
<accession>A0AAD9V6G8</accession>
<organism evidence="2 3">
    <name type="scientific">Acropora cervicornis</name>
    <name type="common">Staghorn coral</name>
    <dbReference type="NCBI Taxonomy" id="6130"/>
    <lineage>
        <taxon>Eukaryota</taxon>
        <taxon>Metazoa</taxon>
        <taxon>Cnidaria</taxon>
        <taxon>Anthozoa</taxon>
        <taxon>Hexacorallia</taxon>
        <taxon>Scleractinia</taxon>
        <taxon>Astrocoeniina</taxon>
        <taxon>Acroporidae</taxon>
        <taxon>Acropora</taxon>
    </lineage>
</organism>
<dbReference type="Proteomes" id="UP001249851">
    <property type="component" value="Unassembled WGS sequence"/>
</dbReference>
<feature type="compositionally biased region" description="Basic and acidic residues" evidence="1">
    <location>
        <begin position="257"/>
        <end position="278"/>
    </location>
</feature>
<keyword evidence="3" id="KW-1185">Reference proteome</keyword>
<proteinExistence type="predicted"/>
<feature type="compositionally biased region" description="Low complexity" evidence="1">
    <location>
        <begin position="200"/>
        <end position="210"/>
    </location>
</feature>
<feature type="region of interest" description="Disordered" evidence="1">
    <location>
        <begin position="196"/>
        <end position="284"/>
    </location>
</feature>
<evidence type="ECO:0000313" key="2">
    <source>
        <dbReference type="EMBL" id="KAK2562984.1"/>
    </source>
</evidence>
<dbReference type="EMBL" id="JARQWQ010000027">
    <property type="protein sequence ID" value="KAK2562984.1"/>
    <property type="molecule type" value="Genomic_DNA"/>
</dbReference>
<comment type="caution">
    <text evidence="2">The sequence shown here is derived from an EMBL/GenBank/DDBJ whole genome shotgun (WGS) entry which is preliminary data.</text>
</comment>
<reference evidence="2" key="2">
    <citation type="journal article" date="2023" name="Science">
        <title>Genomic signatures of disease resistance in endangered staghorn corals.</title>
        <authorList>
            <person name="Vollmer S.V."/>
            <person name="Selwyn J.D."/>
            <person name="Despard B.A."/>
            <person name="Roesel C.L."/>
        </authorList>
    </citation>
    <scope>NUCLEOTIDE SEQUENCE</scope>
    <source>
        <strain evidence="2">K2</strain>
    </source>
</reference>
<protein>
    <submittedName>
        <fullName evidence="2">Uncharacterized protein</fullName>
    </submittedName>
</protein>
<gene>
    <name evidence="2" type="ORF">P5673_013978</name>
</gene>
<reference evidence="2" key="1">
    <citation type="journal article" date="2023" name="G3 (Bethesda)">
        <title>Whole genome assembly and annotation of the endangered Caribbean coral Acropora cervicornis.</title>
        <authorList>
            <person name="Selwyn J.D."/>
            <person name="Vollmer S.V."/>
        </authorList>
    </citation>
    <scope>NUCLEOTIDE SEQUENCE</scope>
    <source>
        <strain evidence="2">K2</strain>
    </source>
</reference>
<evidence type="ECO:0000256" key="1">
    <source>
        <dbReference type="SAM" id="MobiDB-lite"/>
    </source>
</evidence>
<dbReference type="AlphaFoldDB" id="A0AAD9V6G8"/>
<evidence type="ECO:0000313" key="3">
    <source>
        <dbReference type="Proteomes" id="UP001249851"/>
    </source>
</evidence>
<sequence>MIEMPQWVQLPPNLVPEKHTIGKSIYSTDYSSKRPGFQLHLLKARGFRGSGYHPPVPKKPDRKTLRAAQTGDYLDFKEDYEKALSTIRADKGREFRSNVDSNSPNNSRSAATNLLQRFIQPTMELVEEAWRGEATSTKRDRDRLHGLAGQRVQLHNRPERKETKHKSPILPGVNNWLLSSNEYEKAVVYNFMDTLSKANSKPSPTRSTTPKPEEKSLLKPQFPGELYFQQRAKSARPQRVTERPSLPPRPKSVGSIRNEDKREDEPENQAADHTENARHLHHHHMNHKEGKCEFCDYLRVKRMLEHLNRYGGSGGLGDAALNHLLRPRMHPTYNQTYDDYDYVHDNAFFANTTARDRGYFIIAPDWVSERKGIMATHYQ</sequence>